<organism evidence="1">
    <name type="scientific">Rhizophora mucronata</name>
    <name type="common">Asiatic mangrove</name>
    <dbReference type="NCBI Taxonomy" id="61149"/>
    <lineage>
        <taxon>Eukaryota</taxon>
        <taxon>Viridiplantae</taxon>
        <taxon>Streptophyta</taxon>
        <taxon>Embryophyta</taxon>
        <taxon>Tracheophyta</taxon>
        <taxon>Spermatophyta</taxon>
        <taxon>Magnoliopsida</taxon>
        <taxon>eudicotyledons</taxon>
        <taxon>Gunneridae</taxon>
        <taxon>Pentapetalae</taxon>
        <taxon>rosids</taxon>
        <taxon>fabids</taxon>
        <taxon>Malpighiales</taxon>
        <taxon>Rhizophoraceae</taxon>
        <taxon>Rhizophora</taxon>
    </lineage>
</organism>
<dbReference type="EMBL" id="GGEC01011644">
    <property type="protein sequence ID" value="MBW92127.1"/>
    <property type="molecule type" value="Transcribed_RNA"/>
</dbReference>
<accession>A0A2P2JF74</accession>
<protein>
    <submittedName>
        <fullName evidence="1">Uncharacterized protein</fullName>
    </submittedName>
</protein>
<proteinExistence type="predicted"/>
<dbReference type="AlphaFoldDB" id="A0A2P2JF74"/>
<evidence type="ECO:0000313" key="1">
    <source>
        <dbReference type="EMBL" id="MBW92127.1"/>
    </source>
</evidence>
<sequence length="31" mass="3753">MVMRQLLPLFLQFQIPNHHKSCLIKITLIYL</sequence>
<reference evidence="1" key="1">
    <citation type="submission" date="2018-02" db="EMBL/GenBank/DDBJ databases">
        <title>Rhizophora mucronata_Transcriptome.</title>
        <authorList>
            <person name="Meera S.P."/>
            <person name="Sreeshan A."/>
            <person name="Augustine A."/>
        </authorList>
    </citation>
    <scope>NUCLEOTIDE SEQUENCE</scope>
    <source>
        <tissue evidence="1">Leaf</tissue>
    </source>
</reference>
<name>A0A2P2JF74_RHIMU</name>